<dbReference type="GO" id="GO:0004180">
    <property type="term" value="F:carboxypeptidase activity"/>
    <property type="evidence" value="ECO:0007669"/>
    <property type="project" value="TreeGrafter"/>
</dbReference>
<name>A0A1V9XFK8_9ACAR</name>
<reference evidence="2 3" key="1">
    <citation type="journal article" date="2017" name="Gigascience">
        <title>Draft genome of the honey bee ectoparasitic mite, Tropilaelaps mercedesae, is shaped by the parasitic life history.</title>
        <authorList>
            <person name="Dong X."/>
            <person name="Armstrong S.D."/>
            <person name="Xia D."/>
            <person name="Makepeace B.L."/>
            <person name="Darby A.C."/>
            <person name="Kadowaki T."/>
        </authorList>
    </citation>
    <scope>NUCLEOTIDE SEQUENCE [LARGE SCALE GENOMIC DNA]</scope>
    <source>
        <strain evidence="2">Wuxi-XJTLU</strain>
    </source>
</reference>
<protein>
    <submittedName>
        <fullName evidence="2">N-acetylated-alpha-linked acidic dipeptidase 2-like</fullName>
    </submittedName>
</protein>
<comment type="caution">
    <text evidence="2">The sequence shown here is derived from an EMBL/GenBank/DDBJ whole genome shotgun (WGS) entry which is preliminary data.</text>
</comment>
<keyword evidence="3" id="KW-1185">Reference proteome</keyword>
<proteinExistence type="predicted"/>
<dbReference type="PANTHER" id="PTHR10404">
    <property type="entry name" value="N-ACETYLATED-ALPHA-LINKED ACIDIC DIPEPTIDASE"/>
    <property type="match status" value="1"/>
</dbReference>
<dbReference type="InterPro" id="IPR039373">
    <property type="entry name" value="Peptidase_M28B"/>
</dbReference>
<feature type="non-terminal residue" evidence="2">
    <location>
        <position position="1"/>
    </location>
</feature>
<dbReference type="InterPro" id="IPR007365">
    <property type="entry name" value="TFR-like_dimer_dom"/>
</dbReference>
<dbReference type="Proteomes" id="UP000192247">
    <property type="component" value="Unassembled WGS sequence"/>
</dbReference>
<gene>
    <name evidence="2" type="ORF">BIW11_10490</name>
</gene>
<evidence type="ECO:0000313" key="2">
    <source>
        <dbReference type="EMBL" id="OQR72279.1"/>
    </source>
</evidence>
<dbReference type="EMBL" id="MNPL01012142">
    <property type="protein sequence ID" value="OQR72279.1"/>
    <property type="molecule type" value="Genomic_DNA"/>
</dbReference>
<evidence type="ECO:0000259" key="1">
    <source>
        <dbReference type="Pfam" id="PF04253"/>
    </source>
</evidence>
<dbReference type="Gene3D" id="1.20.930.40">
    <property type="entry name" value="Transferrin receptor-like, dimerisation domain"/>
    <property type="match status" value="1"/>
</dbReference>
<organism evidence="2 3">
    <name type="scientific">Tropilaelaps mercedesae</name>
    <dbReference type="NCBI Taxonomy" id="418985"/>
    <lineage>
        <taxon>Eukaryota</taxon>
        <taxon>Metazoa</taxon>
        <taxon>Ecdysozoa</taxon>
        <taxon>Arthropoda</taxon>
        <taxon>Chelicerata</taxon>
        <taxon>Arachnida</taxon>
        <taxon>Acari</taxon>
        <taxon>Parasitiformes</taxon>
        <taxon>Mesostigmata</taxon>
        <taxon>Gamasina</taxon>
        <taxon>Dermanyssoidea</taxon>
        <taxon>Laelapidae</taxon>
        <taxon>Tropilaelaps</taxon>
    </lineage>
</organism>
<feature type="domain" description="Transferrin receptor-like dimerisation" evidence="1">
    <location>
        <begin position="96"/>
        <end position="222"/>
    </location>
</feature>
<dbReference type="Pfam" id="PF04253">
    <property type="entry name" value="TFR_dimer"/>
    <property type="match status" value="1"/>
</dbReference>
<evidence type="ECO:0000313" key="3">
    <source>
        <dbReference type="Proteomes" id="UP000192247"/>
    </source>
</evidence>
<accession>A0A1V9XFK8</accession>
<dbReference type="OrthoDB" id="5841748at2759"/>
<dbReference type="InParanoid" id="A0A1V9XFK8"/>
<dbReference type="STRING" id="418985.A0A1V9XFK8"/>
<dbReference type="SUPFAM" id="SSF47672">
    <property type="entry name" value="Transferrin receptor-like dimerisation domain"/>
    <property type="match status" value="1"/>
</dbReference>
<dbReference type="PANTHER" id="PTHR10404:SF74">
    <property type="entry name" value="AMINOPEPTIDASE NAALADL1-LIKE"/>
    <property type="match status" value="1"/>
</dbReference>
<dbReference type="AlphaFoldDB" id="A0A1V9XFK8"/>
<sequence>ISYVNKDYLHNRRIDPKPSWFRTQFDSLKKVQPSTEPNYRHYMAVEKVVAELVRDLTDSLFLPFNLLEYAVTLQSYADTAQQHFTTVHRDADPKIFEPLQHAVGNFALRAAEFHHRQDILDLRDPMAIRIVNDQLLLLERAFLRSCPNQCFSLEPADKARDQHVIATPGKSYPQLNNIFPSVLDLIASWLTDPLEYDEEIEARMTLLIHDLTEIITTATASLQVVESF</sequence>
<dbReference type="InterPro" id="IPR036757">
    <property type="entry name" value="TFR-like_dimer_dom_sf"/>
</dbReference>